<dbReference type="EMBL" id="BAABRO010000018">
    <property type="protein sequence ID" value="GAA5510035.1"/>
    <property type="molecule type" value="Genomic_DNA"/>
</dbReference>
<accession>A0ABP9W0L2</accession>
<sequence length="244" mass="27752">MERSQTQMVLGRRNVLQNDSNSGRPIGHYGFPIHPTADDRELAKRLVRNVRSEDTESLSCDLSQQVSLARKRPFHTLDIHRLVLRPLVGHDCDPDIRSRLEEIVATIVAASNGHTNITQHSGSYSVFAIFFGTHAFERCLISWLAHHASKNHWSLMEDSDDSEVAPITPQVELPKDNLIENIRNSIDEEKKDEFGSLRIGEQFVYGDTRYRKIDARRATRISTRSGFAETALIFYPEDKICPLA</sequence>
<proteinExistence type="predicted"/>
<keyword evidence="2" id="KW-1185">Reference proteome</keyword>
<organism evidence="1 2">
    <name type="scientific">Novipirellula caenicola</name>
    <dbReference type="NCBI Taxonomy" id="1536901"/>
    <lineage>
        <taxon>Bacteria</taxon>
        <taxon>Pseudomonadati</taxon>
        <taxon>Planctomycetota</taxon>
        <taxon>Planctomycetia</taxon>
        <taxon>Pirellulales</taxon>
        <taxon>Pirellulaceae</taxon>
        <taxon>Novipirellula</taxon>
    </lineage>
</organism>
<reference evidence="1 2" key="1">
    <citation type="submission" date="2024-02" db="EMBL/GenBank/DDBJ databases">
        <title>Rhodopirellula caenicola NBRC 110016.</title>
        <authorList>
            <person name="Ichikawa N."/>
            <person name="Katano-Makiyama Y."/>
            <person name="Hidaka K."/>
        </authorList>
    </citation>
    <scope>NUCLEOTIDE SEQUENCE [LARGE SCALE GENOMIC DNA]</scope>
    <source>
        <strain evidence="1 2">NBRC 110016</strain>
    </source>
</reference>
<gene>
    <name evidence="1" type="ORF">Rcae01_05541</name>
</gene>
<dbReference type="Proteomes" id="UP001416858">
    <property type="component" value="Unassembled WGS sequence"/>
</dbReference>
<comment type="caution">
    <text evidence="1">The sequence shown here is derived from an EMBL/GenBank/DDBJ whole genome shotgun (WGS) entry which is preliminary data.</text>
</comment>
<name>A0ABP9W0L2_9BACT</name>
<protein>
    <submittedName>
        <fullName evidence="1">Uncharacterized protein</fullName>
    </submittedName>
</protein>
<evidence type="ECO:0000313" key="1">
    <source>
        <dbReference type="EMBL" id="GAA5510035.1"/>
    </source>
</evidence>
<dbReference type="RefSeq" id="WP_345687617.1">
    <property type="nucleotide sequence ID" value="NZ_BAABRO010000018.1"/>
</dbReference>
<evidence type="ECO:0000313" key="2">
    <source>
        <dbReference type="Proteomes" id="UP001416858"/>
    </source>
</evidence>